<dbReference type="OrthoDB" id="9800872at2"/>
<sequence>MFPSISNDAFYQKSKQTPLTIIDVRESDEFAEGHIPQAINRPLRILVEEIDSFEKDKTYYIVCQSGGRSSQACSYLSSQGIRVVNVLGGMSEWQGEVIR</sequence>
<proteinExistence type="predicted"/>
<dbReference type="Pfam" id="PF00581">
    <property type="entry name" value="Rhodanese"/>
    <property type="match status" value="1"/>
</dbReference>
<dbReference type="AlphaFoldDB" id="A0A242AAD8"/>
<dbReference type="EMBL" id="NGKU01000001">
    <property type="protein sequence ID" value="OTN77889.1"/>
    <property type="molecule type" value="Genomic_DNA"/>
</dbReference>
<dbReference type="SUPFAM" id="SSF52821">
    <property type="entry name" value="Rhodanese/Cell cycle control phosphatase"/>
    <property type="match status" value="1"/>
</dbReference>
<dbReference type="Gene3D" id="3.40.250.10">
    <property type="entry name" value="Rhodanese-like domain"/>
    <property type="match status" value="1"/>
</dbReference>
<keyword evidence="3" id="KW-1185">Reference proteome</keyword>
<dbReference type="RefSeq" id="WP_086275845.1">
    <property type="nucleotide sequence ID" value="NZ_NGKU01000001.1"/>
</dbReference>
<dbReference type="PANTHER" id="PTHR43031:SF17">
    <property type="entry name" value="SULFURTRANSFERASE YTWF-RELATED"/>
    <property type="match status" value="1"/>
</dbReference>
<dbReference type="InterPro" id="IPR036873">
    <property type="entry name" value="Rhodanese-like_dom_sf"/>
</dbReference>
<dbReference type="STRING" id="1834191.A5886_002990"/>
<dbReference type="SMART" id="SM00450">
    <property type="entry name" value="RHOD"/>
    <property type="match status" value="1"/>
</dbReference>
<evidence type="ECO:0000313" key="3">
    <source>
        <dbReference type="Proteomes" id="UP000195043"/>
    </source>
</evidence>
<dbReference type="InterPro" id="IPR050229">
    <property type="entry name" value="GlpE_sulfurtransferase"/>
</dbReference>
<comment type="caution">
    <text evidence="2">The sequence shown here is derived from an EMBL/GenBank/DDBJ whole genome shotgun (WGS) entry which is preliminary data.</text>
</comment>
<dbReference type="Proteomes" id="UP000195043">
    <property type="component" value="Unassembled WGS sequence"/>
</dbReference>
<dbReference type="PROSITE" id="PS50206">
    <property type="entry name" value="RHODANESE_3"/>
    <property type="match status" value="1"/>
</dbReference>
<dbReference type="PANTHER" id="PTHR43031">
    <property type="entry name" value="FAD-DEPENDENT OXIDOREDUCTASE"/>
    <property type="match status" value="1"/>
</dbReference>
<name>A0A242AAD8_9ENTE</name>
<reference evidence="2 3" key="1">
    <citation type="submission" date="2017-05" db="EMBL/GenBank/DDBJ databases">
        <title>The Genome Sequence of Enterococcus sp. 8G7_MSG3316.</title>
        <authorList>
            <consortium name="The Broad Institute Genomics Platform"/>
            <consortium name="The Broad Institute Genomic Center for Infectious Diseases"/>
            <person name="Earl A."/>
            <person name="Manson A."/>
            <person name="Schwartman J."/>
            <person name="Gilmore M."/>
            <person name="Abouelleil A."/>
            <person name="Cao P."/>
            <person name="Chapman S."/>
            <person name="Cusick C."/>
            <person name="Shea T."/>
            <person name="Young S."/>
            <person name="Neafsey D."/>
            <person name="Nusbaum C."/>
            <person name="Birren B."/>
        </authorList>
    </citation>
    <scope>NUCLEOTIDE SEQUENCE [LARGE SCALE GENOMIC DNA]</scope>
    <source>
        <strain evidence="2 3">8G7_MSG3316</strain>
    </source>
</reference>
<dbReference type="CDD" id="cd00158">
    <property type="entry name" value="RHOD"/>
    <property type="match status" value="1"/>
</dbReference>
<gene>
    <name evidence="2" type="ORF">A5886_002990</name>
</gene>
<feature type="domain" description="Rhodanese" evidence="1">
    <location>
        <begin position="15"/>
        <end position="98"/>
    </location>
</feature>
<evidence type="ECO:0000259" key="1">
    <source>
        <dbReference type="PROSITE" id="PS50206"/>
    </source>
</evidence>
<accession>A0A242AAD8</accession>
<organism evidence="2 3">
    <name type="scientific">Candidatus Enterococcus testudinis</name>
    <dbReference type="NCBI Taxonomy" id="1834191"/>
    <lineage>
        <taxon>Bacteria</taxon>
        <taxon>Bacillati</taxon>
        <taxon>Bacillota</taxon>
        <taxon>Bacilli</taxon>
        <taxon>Lactobacillales</taxon>
        <taxon>Enterococcaceae</taxon>
        <taxon>Enterococcus</taxon>
    </lineage>
</organism>
<dbReference type="InterPro" id="IPR001763">
    <property type="entry name" value="Rhodanese-like_dom"/>
</dbReference>
<protein>
    <recommendedName>
        <fullName evidence="1">Rhodanese domain-containing protein</fullName>
    </recommendedName>
</protein>
<evidence type="ECO:0000313" key="2">
    <source>
        <dbReference type="EMBL" id="OTN77889.1"/>
    </source>
</evidence>